<feature type="compositionally biased region" description="Basic and acidic residues" evidence="1">
    <location>
        <begin position="206"/>
        <end position="229"/>
    </location>
</feature>
<dbReference type="EMBL" id="NIZV01000099">
    <property type="protein sequence ID" value="RSM09095.1"/>
    <property type="molecule type" value="Genomic_DNA"/>
</dbReference>
<proteinExistence type="predicted"/>
<organism evidence="3 4">
    <name type="scientific">Fusarium ambrosium</name>
    <dbReference type="NCBI Taxonomy" id="131363"/>
    <lineage>
        <taxon>Eukaryota</taxon>
        <taxon>Fungi</taxon>
        <taxon>Dikarya</taxon>
        <taxon>Ascomycota</taxon>
        <taxon>Pezizomycotina</taxon>
        <taxon>Sordariomycetes</taxon>
        <taxon>Hypocreomycetidae</taxon>
        <taxon>Hypocreales</taxon>
        <taxon>Nectriaceae</taxon>
        <taxon>Fusarium</taxon>
        <taxon>Fusarium solani species complex</taxon>
    </lineage>
</organism>
<feature type="domain" description="C2H2-type" evidence="2">
    <location>
        <begin position="407"/>
        <end position="430"/>
    </location>
</feature>
<evidence type="ECO:0000313" key="3">
    <source>
        <dbReference type="EMBL" id="RSM09095.1"/>
    </source>
</evidence>
<gene>
    <name evidence="3" type="ORF">CDV31_007862</name>
</gene>
<reference evidence="3 4" key="1">
    <citation type="submission" date="2017-06" db="EMBL/GenBank/DDBJ databases">
        <title>Cmopartive genomic analysis of Ambrosia Fusariam Clade fungi.</title>
        <authorList>
            <person name="Stajich J.E."/>
            <person name="Carrillo J."/>
            <person name="Kijimoto T."/>
            <person name="Eskalen A."/>
            <person name="O'Donnell K."/>
            <person name="Kasson M."/>
        </authorList>
    </citation>
    <scope>NUCLEOTIDE SEQUENCE [LARGE SCALE GENOMIC DNA]</scope>
    <source>
        <strain evidence="3 4">NRRL 20438</strain>
    </source>
</reference>
<evidence type="ECO:0000313" key="4">
    <source>
        <dbReference type="Proteomes" id="UP000288429"/>
    </source>
</evidence>
<feature type="compositionally biased region" description="Basic and acidic residues" evidence="1">
    <location>
        <begin position="730"/>
        <end position="739"/>
    </location>
</feature>
<keyword evidence="4" id="KW-1185">Reference proteome</keyword>
<feature type="domain" description="C2H2-type" evidence="2">
    <location>
        <begin position="324"/>
        <end position="353"/>
    </location>
</feature>
<dbReference type="PANTHER" id="PTHR35391">
    <property type="entry name" value="C2H2-TYPE DOMAIN-CONTAINING PROTEIN-RELATED"/>
    <property type="match status" value="1"/>
</dbReference>
<feature type="domain" description="C2H2-type" evidence="2">
    <location>
        <begin position="357"/>
        <end position="383"/>
    </location>
</feature>
<dbReference type="PANTHER" id="PTHR35391:SF7">
    <property type="entry name" value="C2H2-TYPE DOMAIN-CONTAINING PROTEIN"/>
    <property type="match status" value="1"/>
</dbReference>
<feature type="compositionally biased region" description="Basic and acidic residues" evidence="1">
    <location>
        <begin position="632"/>
        <end position="659"/>
    </location>
</feature>
<feature type="region of interest" description="Disordered" evidence="1">
    <location>
        <begin position="715"/>
        <end position="739"/>
    </location>
</feature>
<evidence type="ECO:0000259" key="2">
    <source>
        <dbReference type="SMART" id="SM00355"/>
    </source>
</evidence>
<name>A0A428U499_9HYPO</name>
<feature type="region of interest" description="Disordered" evidence="1">
    <location>
        <begin position="544"/>
        <end position="568"/>
    </location>
</feature>
<accession>A0A428U499</accession>
<dbReference type="AlphaFoldDB" id="A0A428U499"/>
<feature type="compositionally biased region" description="Basic residues" evidence="1">
    <location>
        <begin position="717"/>
        <end position="729"/>
    </location>
</feature>
<dbReference type="InterPro" id="IPR013087">
    <property type="entry name" value="Znf_C2H2_type"/>
</dbReference>
<dbReference type="Proteomes" id="UP000288429">
    <property type="component" value="Unassembled WGS sequence"/>
</dbReference>
<dbReference type="SMART" id="SM00355">
    <property type="entry name" value="ZnF_C2H2"/>
    <property type="match status" value="3"/>
</dbReference>
<sequence length="780" mass="87679">MSTESSSSESDDRTSASVLELTQQCISLFESRVNSSQNEDRSALETRLADLRLWADGVGAIAHGTASLDSRFRKRPDDLFLVKTILIMLADFVEDYSPSLDADHPTDDMVTLQHLDSTIENLALIGVAIRRTGKASRRRRADTRFDSRDYEELRRHLECIVLLRPSKSGLQTELEPSTMGIVQNRLVEANLKRRHRFAIARKRVRKVEDASQPKKTDDISASSKEENKKAGPQTKKGPPTMGGLTAASTAEGTLQYGGSGRYVPGAARTQITALAADAEFPRPPKNPAGRHIGKCPCCCQSILVEEMNDSTKWRQHIIEDLLPYTCIIEDCPTPETALFSTRQEWEAHVKNEHKAQWRCPLCQDKEVTVGSEEAIVHHFRTEHQDAVKELTLDTLLPWSETRPMGIKSCPLCSFFKREDSPEILDHVLRHVYEFSLRALPWTKPINHELSKPIGTFNIPTEQDHAARLVEWLDKAKGGTATQLEISTWDVDKHDTNTLEGPDDAGYVPGDEYFDFESVGKSSRPQMTRTEPSRHSISAYHSLDGSREALSAPSEGEAHIQSPSGSDPTDEILIAEWSSSPELEGEFDDSQIAEADFTRLMAQVGRDGQEISPEVLEPVNRIMQDTLEEEIEAEPKAEKGKGKEEEMNSDPEARTREAYEGRSLLRKRVREGRLSREDIDRLNSLLRYGARKQSTIARQQVLEAQNYPSWNAYLAGRPGRRVSRGTKKRQTRSEDSIEDRAASPGLTEWLLLVRGESDLSPYHQFRQAFGLDPARKQQDTS</sequence>
<feature type="region of interest" description="Disordered" evidence="1">
    <location>
        <begin position="628"/>
        <end position="661"/>
    </location>
</feature>
<evidence type="ECO:0000256" key="1">
    <source>
        <dbReference type="SAM" id="MobiDB-lite"/>
    </source>
</evidence>
<feature type="region of interest" description="Disordered" evidence="1">
    <location>
        <begin position="204"/>
        <end position="246"/>
    </location>
</feature>
<comment type="caution">
    <text evidence="3">The sequence shown here is derived from an EMBL/GenBank/DDBJ whole genome shotgun (WGS) entry which is preliminary data.</text>
</comment>
<protein>
    <recommendedName>
        <fullName evidence="2">C2H2-type domain-containing protein</fullName>
    </recommendedName>
</protein>